<evidence type="ECO:0000259" key="1">
    <source>
        <dbReference type="Pfam" id="PF01402"/>
    </source>
</evidence>
<dbReference type="Pfam" id="PF01402">
    <property type="entry name" value="RHH_1"/>
    <property type="match status" value="1"/>
</dbReference>
<evidence type="ECO:0000313" key="2">
    <source>
        <dbReference type="EMBL" id="QQO07861.1"/>
    </source>
</evidence>
<dbReference type="InterPro" id="IPR002145">
    <property type="entry name" value="CopG"/>
</dbReference>
<sequence>MAVSTVNISFQEDLLEQIDKIAKMESRSRSELIREAARMYIERKQRWQSIFSYGESAASKNKLSEKDVMDEIKSVRKRK</sequence>
<dbReference type="InterPro" id="IPR013321">
    <property type="entry name" value="Arc_rbn_hlx_hlx"/>
</dbReference>
<dbReference type="KEGG" id="bhc:JFL75_13030"/>
<feature type="domain" description="Ribbon-helix-helix protein CopG" evidence="1">
    <location>
        <begin position="6"/>
        <end position="44"/>
    </location>
</feature>
<protein>
    <submittedName>
        <fullName evidence="2">Ribbon-helix-helix protein, CopG family</fullName>
    </submittedName>
</protein>
<proteinExistence type="predicted"/>
<dbReference type="CDD" id="cd22231">
    <property type="entry name" value="RHH_NikR_HicB-like"/>
    <property type="match status" value="1"/>
</dbReference>
<dbReference type="Proteomes" id="UP000595917">
    <property type="component" value="Chromosome"/>
</dbReference>
<accession>A0A7T7XK66</accession>
<dbReference type="RefSeq" id="WP_215625167.1">
    <property type="nucleotide sequence ID" value="NZ_CP067089.2"/>
</dbReference>
<dbReference type="InterPro" id="IPR010985">
    <property type="entry name" value="Ribbon_hlx_hlx"/>
</dbReference>
<reference evidence="2" key="1">
    <citation type="submission" date="2021-01" db="EMBL/GenBank/DDBJ databases">
        <title>Description of Breznakiella homolactica.</title>
        <authorList>
            <person name="Song Y."/>
            <person name="Brune A."/>
        </authorList>
    </citation>
    <scope>NUCLEOTIDE SEQUENCE</scope>
    <source>
        <strain evidence="2">RmG30</strain>
    </source>
</reference>
<dbReference type="GO" id="GO:0006355">
    <property type="term" value="P:regulation of DNA-templated transcription"/>
    <property type="evidence" value="ECO:0007669"/>
    <property type="project" value="InterPro"/>
</dbReference>
<keyword evidence="3" id="KW-1185">Reference proteome</keyword>
<evidence type="ECO:0000313" key="3">
    <source>
        <dbReference type="Proteomes" id="UP000595917"/>
    </source>
</evidence>
<dbReference type="EMBL" id="CP067089">
    <property type="protein sequence ID" value="QQO07861.1"/>
    <property type="molecule type" value="Genomic_DNA"/>
</dbReference>
<name>A0A7T7XK66_9SPIR</name>
<organism evidence="2 3">
    <name type="scientific">Breznakiella homolactica</name>
    <dbReference type="NCBI Taxonomy" id="2798577"/>
    <lineage>
        <taxon>Bacteria</taxon>
        <taxon>Pseudomonadati</taxon>
        <taxon>Spirochaetota</taxon>
        <taxon>Spirochaetia</taxon>
        <taxon>Spirochaetales</taxon>
        <taxon>Breznakiellaceae</taxon>
        <taxon>Breznakiella</taxon>
    </lineage>
</organism>
<dbReference type="AlphaFoldDB" id="A0A7T7XK66"/>
<gene>
    <name evidence="2" type="ORF">JFL75_13030</name>
</gene>
<dbReference type="SUPFAM" id="SSF47598">
    <property type="entry name" value="Ribbon-helix-helix"/>
    <property type="match status" value="1"/>
</dbReference>
<dbReference type="Gene3D" id="1.10.1220.10">
    <property type="entry name" value="Met repressor-like"/>
    <property type="match status" value="1"/>
</dbReference>